<dbReference type="SUPFAM" id="SSF51735">
    <property type="entry name" value="NAD(P)-binding Rossmann-fold domains"/>
    <property type="match status" value="1"/>
</dbReference>
<dbReference type="PANTHER" id="PTHR43647:SF4">
    <property type="entry name" value="KETOREDUCTASE (KR) DOMAIN-CONTAINING PROTEIN"/>
    <property type="match status" value="1"/>
</dbReference>
<dbReference type="InterPro" id="IPR002347">
    <property type="entry name" value="SDR_fam"/>
</dbReference>
<dbReference type="GO" id="GO:0005741">
    <property type="term" value="C:mitochondrial outer membrane"/>
    <property type="evidence" value="ECO:0007669"/>
    <property type="project" value="TreeGrafter"/>
</dbReference>
<dbReference type="PANTHER" id="PTHR43647">
    <property type="entry name" value="DEHYDROGENASE"/>
    <property type="match status" value="1"/>
</dbReference>
<dbReference type="GO" id="GO:0005789">
    <property type="term" value="C:endoplasmic reticulum membrane"/>
    <property type="evidence" value="ECO:0007669"/>
    <property type="project" value="TreeGrafter"/>
</dbReference>
<organism evidence="3 4">
    <name type="scientific">Asterophora parasitica</name>
    <dbReference type="NCBI Taxonomy" id="117018"/>
    <lineage>
        <taxon>Eukaryota</taxon>
        <taxon>Fungi</taxon>
        <taxon>Dikarya</taxon>
        <taxon>Basidiomycota</taxon>
        <taxon>Agaricomycotina</taxon>
        <taxon>Agaricomycetes</taxon>
        <taxon>Agaricomycetidae</taxon>
        <taxon>Agaricales</taxon>
        <taxon>Tricholomatineae</taxon>
        <taxon>Lyophyllaceae</taxon>
        <taxon>Asterophora</taxon>
    </lineage>
</organism>
<dbReference type="InterPro" id="IPR051593">
    <property type="entry name" value="Ergosterol_Biosynth_ERG27"/>
</dbReference>
<comment type="caution">
    <text evidence="3">The sequence shown here is derived from an EMBL/GenBank/DDBJ whole genome shotgun (WGS) entry which is preliminary data.</text>
</comment>
<reference evidence="3" key="1">
    <citation type="submission" date="2020-07" db="EMBL/GenBank/DDBJ databases">
        <authorList>
            <person name="Nieuwenhuis M."/>
            <person name="Van De Peppel L.J.J."/>
        </authorList>
    </citation>
    <scope>NUCLEOTIDE SEQUENCE</scope>
    <source>
        <strain evidence="3">AP01</strain>
        <tissue evidence="3">Mycelium</tissue>
    </source>
</reference>
<reference evidence="3" key="2">
    <citation type="submission" date="2021-10" db="EMBL/GenBank/DDBJ databases">
        <title>Phylogenomics reveals ancestral predisposition of the termite-cultivated fungus Termitomyces towards a domesticated lifestyle.</title>
        <authorList>
            <person name="Auxier B."/>
            <person name="Grum-Grzhimaylo A."/>
            <person name="Cardenas M.E."/>
            <person name="Lodge J.D."/>
            <person name="Laessoe T."/>
            <person name="Pedersen O."/>
            <person name="Smith M.E."/>
            <person name="Kuyper T.W."/>
            <person name="Franco-Molano E.A."/>
            <person name="Baroni T.J."/>
            <person name="Aanen D.K."/>
        </authorList>
    </citation>
    <scope>NUCLEOTIDE SEQUENCE</scope>
    <source>
        <strain evidence="3">AP01</strain>
        <tissue evidence="3">Mycelium</tissue>
    </source>
</reference>
<dbReference type="GO" id="GO:0005811">
    <property type="term" value="C:lipid droplet"/>
    <property type="evidence" value="ECO:0007669"/>
    <property type="project" value="TreeGrafter"/>
</dbReference>
<dbReference type="InterPro" id="IPR036291">
    <property type="entry name" value="NAD(P)-bd_dom_sf"/>
</dbReference>
<proteinExistence type="predicted"/>
<dbReference type="OrthoDB" id="542013at2759"/>
<evidence type="ECO:0000256" key="2">
    <source>
        <dbReference type="ARBA" id="ARBA00023621"/>
    </source>
</evidence>
<name>A0A9P7G742_9AGAR</name>
<evidence type="ECO:0000256" key="1">
    <source>
        <dbReference type="ARBA" id="ARBA00023589"/>
    </source>
</evidence>
<dbReference type="Gene3D" id="3.40.50.720">
    <property type="entry name" value="NAD(P)-binding Rossmann-like Domain"/>
    <property type="match status" value="1"/>
</dbReference>
<sequence length="319" mass="34753">MPGGTVVLTGANSTLGLAFIANALQDFPTHHFILTVRNPSPIDPNTAKLHLLLSKFPSAKYTLHTLNLASLAGVRTFSSFIASQVARGDLPPISAIVCNAFAWSISSGLQFTRDGFELSFQVNHLAHFALVLQLLDSMHKTQGRIVGLSSDSHEPGASALAVYPPGIPDDIERLARPVPDKPGEEVGRGFQRYGVSKLCVVMFVYELNRRLQADSRAMSKDVPKAWGILMKYFLNPLQPLLKLAIPTLRNSNVAGKDLVELSLREAFAAARGTNGYYYKMSRPGKSSTKSYAETKWAKLWERSVAWSGIQPGDTALSVA</sequence>
<keyword evidence="4" id="KW-1185">Reference proteome</keyword>
<gene>
    <name evidence="3" type="ORF">DXG03_009081</name>
</gene>
<dbReference type="EMBL" id="JABCKV010000082">
    <property type="protein sequence ID" value="KAG5644134.1"/>
    <property type="molecule type" value="Genomic_DNA"/>
</dbReference>
<dbReference type="GO" id="GO:0000253">
    <property type="term" value="F:3-beta-hydroxysteroid 3-dehydrogenase (NADP+) activity"/>
    <property type="evidence" value="ECO:0007669"/>
    <property type="project" value="UniProtKB-EC"/>
</dbReference>
<evidence type="ECO:0000313" key="4">
    <source>
        <dbReference type="Proteomes" id="UP000775547"/>
    </source>
</evidence>
<dbReference type="Proteomes" id="UP000775547">
    <property type="component" value="Unassembled WGS sequence"/>
</dbReference>
<dbReference type="Pfam" id="PF00106">
    <property type="entry name" value="adh_short"/>
    <property type="match status" value="1"/>
</dbReference>
<protein>
    <recommendedName>
        <fullName evidence="2">3beta-hydroxysteroid 3-dehydrogenase</fullName>
        <ecNumber evidence="2">1.1.1.270</ecNumber>
    </recommendedName>
</protein>
<evidence type="ECO:0000313" key="3">
    <source>
        <dbReference type="EMBL" id="KAG5644134.1"/>
    </source>
</evidence>
<dbReference type="AlphaFoldDB" id="A0A9P7G742"/>
<accession>A0A9P7G742</accession>
<dbReference type="EC" id="1.1.1.270" evidence="2"/>
<comment type="pathway">
    <text evidence="1">Steroid biosynthesis; zymosterol biosynthesis; zymosterol from lanosterol: step 5/6.</text>
</comment>